<evidence type="ECO:0000313" key="2">
    <source>
        <dbReference type="Proteomes" id="UP000652761"/>
    </source>
</evidence>
<comment type="caution">
    <text evidence="1">The sequence shown here is derived from an EMBL/GenBank/DDBJ whole genome shotgun (WGS) entry which is preliminary data.</text>
</comment>
<name>A0A843UT16_COLES</name>
<proteinExistence type="predicted"/>
<organism evidence="1 2">
    <name type="scientific">Colocasia esculenta</name>
    <name type="common">Wild taro</name>
    <name type="synonym">Arum esculentum</name>
    <dbReference type="NCBI Taxonomy" id="4460"/>
    <lineage>
        <taxon>Eukaryota</taxon>
        <taxon>Viridiplantae</taxon>
        <taxon>Streptophyta</taxon>
        <taxon>Embryophyta</taxon>
        <taxon>Tracheophyta</taxon>
        <taxon>Spermatophyta</taxon>
        <taxon>Magnoliopsida</taxon>
        <taxon>Liliopsida</taxon>
        <taxon>Araceae</taxon>
        <taxon>Aroideae</taxon>
        <taxon>Colocasieae</taxon>
        <taxon>Colocasia</taxon>
    </lineage>
</organism>
<dbReference type="Proteomes" id="UP000652761">
    <property type="component" value="Unassembled WGS sequence"/>
</dbReference>
<gene>
    <name evidence="1" type="ORF">Taro_021960</name>
</gene>
<evidence type="ECO:0000313" key="1">
    <source>
        <dbReference type="EMBL" id="MQL89392.1"/>
    </source>
</evidence>
<protein>
    <submittedName>
        <fullName evidence="1">Uncharacterized protein</fullName>
    </submittedName>
</protein>
<dbReference type="EMBL" id="NMUH01001145">
    <property type="protein sequence ID" value="MQL89392.1"/>
    <property type="molecule type" value="Genomic_DNA"/>
</dbReference>
<dbReference type="AlphaFoldDB" id="A0A843UT16"/>
<reference evidence="1" key="1">
    <citation type="submission" date="2017-07" db="EMBL/GenBank/DDBJ databases">
        <title>Taro Niue Genome Assembly and Annotation.</title>
        <authorList>
            <person name="Atibalentja N."/>
            <person name="Keating K."/>
            <person name="Fields C.J."/>
        </authorList>
    </citation>
    <scope>NUCLEOTIDE SEQUENCE</scope>
    <source>
        <strain evidence="1">Niue_2</strain>
        <tissue evidence="1">Leaf</tissue>
    </source>
</reference>
<accession>A0A843UT16</accession>
<keyword evidence="2" id="KW-1185">Reference proteome</keyword>
<sequence>MFLTWLLGVSRGDTWLFLPDLVEVWDVECSCCETLVSRGRSGVPCVGDPEMWHPSGRLSCWCRDSRARRNTRGGVALVGRDLIAAHEAVAIRFSVVSVTRSLVPSVVALGCSSLTSWCVHGPGWLCLWALNLVEV</sequence>